<keyword evidence="2 5" id="KW-0863">Zinc-finger</keyword>
<feature type="compositionally biased region" description="Basic and acidic residues" evidence="6">
    <location>
        <begin position="91"/>
        <end position="116"/>
    </location>
</feature>
<dbReference type="Gene3D" id="3.30.40.10">
    <property type="entry name" value="Zinc/RING finger domain, C3HC4 (zinc finger)"/>
    <property type="match status" value="1"/>
</dbReference>
<evidence type="ECO:0000313" key="10">
    <source>
        <dbReference type="Proteomes" id="UP000241769"/>
    </source>
</evidence>
<dbReference type="Pfam" id="PF07744">
    <property type="entry name" value="SPOC"/>
    <property type="match status" value="1"/>
</dbReference>
<feature type="region of interest" description="Disordered" evidence="6">
    <location>
        <begin position="289"/>
        <end position="319"/>
    </location>
</feature>
<dbReference type="Pfam" id="PF00628">
    <property type="entry name" value="PHD"/>
    <property type="match status" value="1"/>
</dbReference>
<feature type="region of interest" description="Disordered" evidence="6">
    <location>
        <begin position="70"/>
        <end position="137"/>
    </location>
</feature>
<dbReference type="InterPro" id="IPR001965">
    <property type="entry name" value="Znf_PHD"/>
</dbReference>
<dbReference type="InterPro" id="IPR036575">
    <property type="entry name" value="TFIIS_cen_dom_sf"/>
</dbReference>
<dbReference type="InParanoid" id="A0A2P6NHZ1"/>
<evidence type="ECO:0000256" key="3">
    <source>
        <dbReference type="ARBA" id="ARBA00022833"/>
    </source>
</evidence>
<dbReference type="Pfam" id="PF07500">
    <property type="entry name" value="TFIIS_M"/>
    <property type="match status" value="1"/>
</dbReference>
<feature type="domain" description="PHD-type" evidence="7">
    <location>
        <begin position="20"/>
        <end position="73"/>
    </location>
</feature>
<feature type="compositionally biased region" description="Basic and acidic residues" evidence="6">
    <location>
        <begin position="474"/>
        <end position="493"/>
    </location>
</feature>
<dbReference type="PROSITE" id="PS51321">
    <property type="entry name" value="TFIIS_CENTRAL"/>
    <property type="match status" value="1"/>
</dbReference>
<dbReference type="PANTHER" id="PTHR11477">
    <property type="entry name" value="TRANSCRIPTION FACTOR S-II ZINC FINGER DOMAIN-CONTAINING PROTEIN"/>
    <property type="match status" value="1"/>
</dbReference>
<dbReference type="AlphaFoldDB" id="A0A2P6NHZ1"/>
<dbReference type="OrthoDB" id="21582at2759"/>
<feature type="domain" description="TFIIS central" evidence="8">
    <location>
        <begin position="134"/>
        <end position="241"/>
    </location>
</feature>
<dbReference type="InterPro" id="IPR012921">
    <property type="entry name" value="SPOC_C"/>
</dbReference>
<dbReference type="SUPFAM" id="SSF46942">
    <property type="entry name" value="Elongation factor TFIIS domain 2"/>
    <property type="match status" value="1"/>
</dbReference>
<keyword evidence="10" id="KW-1185">Reference proteome</keyword>
<evidence type="ECO:0000256" key="6">
    <source>
        <dbReference type="SAM" id="MobiDB-lite"/>
    </source>
</evidence>
<reference evidence="9 10" key="1">
    <citation type="journal article" date="2018" name="Genome Biol. Evol.">
        <title>Multiple Roots of Fruiting Body Formation in Amoebozoa.</title>
        <authorList>
            <person name="Hillmann F."/>
            <person name="Forbes G."/>
            <person name="Novohradska S."/>
            <person name="Ferling I."/>
            <person name="Riege K."/>
            <person name="Groth M."/>
            <person name="Westermann M."/>
            <person name="Marz M."/>
            <person name="Spaller T."/>
            <person name="Winckler T."/>
            <person name="Schaap P."/>
            <person name="Glockner G."/>
        </authorList>
    </citation>
    <scope>NUCLEOTIDE SEQUENCE [LARGE SCALE GENOMIC DNA]</scope>
    <source>
        <strain evidence="9 10">Jena</strain>
    </source>
</reference>
<sequence>MGDEGDHTPAEHDGDDSLKGPYCICRGPDDGSSMICCDSCDEWYHLKCIGMSSGTADILSQAGEFHCDRCRPNQKKQAPPPNSPQTNVIKSPKEEKPVVQREASKRQANKEKERTTPKKSLPPTPKKPTEEETTRSTARNWIDAALGGHQSSIADAIESSLFSLYRSTNREYKTKLRSIRFNLQDTKNPQLRANVINGSLTPNDLVTLDVAAMASTEIAELRKARDEQSLNNVVLPEETISVIANKGNVDNSQAEVIVPDLALPTLNYQPAQPVPMVNAPVTEIVVKRSEEEKREGEEKGEGETFDIPSFGEFHKEKKRKTEDDVIPEVIEEKMNTWSGQLKTSSTKFHVRGTPSSTTPPSVVDHMTGVIVQVGRMDIDKMNQYLNQIKFSTSRHLCLLLLEPEGESDKKEYEESIQSFLTNRKALVVNAGQFKESFVVPIEATLTTPPWADTIDLKESVNCFVAAIIIDAPKAEKKEKDREHKKTKSPRDKMSSPPQSQANVYTPQPLPMTQPPLSQQQPPYPYFPNTSYHAGAPYMFNGGGFYNAENKSQPASVAVQHHVPQSVNAMGGYGSGYVTQAYGGGYTQNQHQTPSQPTPSQPISLDPTMLSQLQHLLQTQNVNR</sequence>
<name>A0A2P6NHZ1_9EUKA</name>
<dbReference type="InterPro" id="IPR013083">
    <property type="entry name" value="Znf_RING/FYVE/PHD"/>
</dbReference>
<feature type="region of interest" description="Disordered" evidence="6">
    <location>
        <begin position="583"/>
        <end position="604"/>
    </location>
</feature>
<evidence type="ECO:0000256" key="4">
    <source>
        <dbReference type="ARBA" id="ARBA00023242"/>
    </source>
</evidence>
<dbReference type="STRING" id="1890364.A0A2P6NHZ1"/>
<dbReference type="Proteomes" id="UP000241769">
    <property type="component" value="Unassembled WGS sequence"/>
</dbReference>
<feature type="region of interest" description="Disordered" evidence="6">
    <location>
        <begin position="474"/>
        <end position="519"/>
    </location>
</feature>
<dbReference type="GO" id="GO:0006351">
    <property type="term" value="P:DNA-templated transcription"/>
    <property type="evidence" value="ECO:0007669"/>
    <property type="project" value="InterPro"/>
</dbReference>
<dbReference type="SMART" id="SM00249">
    <property type="entry name" value="PHD"/>
    <property type="match status" value="1"/>
</dbReference>
<dbReference type="PROSITE" id="PS50016">
    <property type="entry name" value="ZF_PHD_2"/>
    <property type="match status" value="1"/>
</dbReference>
<gene>
    <name evidence="9" type="ORF">PROFUN_09101</name>
</gene>
<accession>A0A2P6NHZ1</accession>
<keyword evidence="1" id="KW-0479">Metal-binding</keyword>
<dbReference type="InterPro" id="IPR019787">
    <property type="entry name" value="Znf_PHD-finger"/>
</dbReference>
<dbReference type="PROSITE" id="PS01359">
    <property type="entry name" value="ZF_PHD_1"/>
    <property type="match status" value="1"/>
</dbReference>
<dbReference type="CDD" id="cd15552">
    <property type="entry name" value="PHD_PHF3_like"/>
    <property type="match status" value="1"/>
</dbReference>
<dbReference type="SMART" id="SM00510">
    <property type="entry name" value="TFS2M"/>
    <property type="match status" value="1"/>
</dbReference>
<evidence type="ECO:0008006" key="11">
    <source>
        <dbReference type="Google" id="ProtNLM"/>
    </source>
</evidence>
<dbReference type="GO" id="GO:0008270">
    <property type="term" value="F:zinc ion binding"/>
    <property type="evidence" value="ECO:0007669"/>
    <property type="project" value="UniProtKB-KW"/>
</dbReference>
<dbReference type="CDD" id="cd21538">
    <property type="entry name" value="SPOC_TFIIS"/>
    <property type="match status" value="1"/>
</dbReference>
<dbReference type="SUPFAM" id="SSF57903">
    <property type="entry name" value="FYVE/PHD zinc finger"/>
    <property type="match status" value="1"/>
</dbReference>
<dbReference type="GO" id="GO:0005634">
    <property type="term" value="C:nucleus"/>
    <property type="evidence" value="ECO:0007669"/>
    <property type="project" value="TreeGrafter"/>
</dbReference>
<evidence type="ECO:0000256" key="5">
    <source>
        <dbReference type="PROSITE-ProRule" id="PRU00146"/>
    </source>
</evidence>
<dbReference type="PANTHER" id="PTHR11477:SF0">
    <property type="entry name" value="IP08861P-RELATED"/>
    <property type="match status" value="1"/>
</dbReference>
<organism evidence="9 10">
    <name type="scientific">Planoprotostelium fungivorum</name>
    <dbReference type="NCBI Taxonomy" id="1890364"/>
    <lineage>
        <taxon>Eukaryota</taxon>
        <taxon>Amoebozoa</taxon>
        <taxon>Evosea</taxon>
        <taxon>Variosea</taxon>
        <taxon>Cavosteliida</taxon>
        <taxon>Cavosteliaceae</taxon>
        <taxon>Planoprotostelium</taxon>
    </lineage>
</organism>
<dbReference type="InterPro" id="IPR003618">
    <property type="entry name" value="TFIIS_cen_dom"/>
</dbReference>
<protein>
    <recommendedName>
        <fullName evidence="11">Transcription factor BYE1</fullName>
    </recommendedName>
</protein>
<keyword evidence="3" id="KW-0862">Zinc</keyword>
<feature type="compositionally biased region" description="Basic and acidic residues" evidence="6">
    <location>
        <begin position="289"/>
        <end position="302"/>
    </location>
</feature>
<keyword evidence="4" id="KW-0539">Nucleus</keyword>
<dbReference type="Gene3D" id="1.10.472.30">
    <property type="entry name" value="Transcription elongation factor S-II, central domain"/>
    <property type="match status" value="1"/>
</dbReference>
<dbReference type="InterPro" id="IPR019786">
    <property type="entry name" value="Zinc_finger_PHD-type_CS"/>
</dbReference>
<evidence type="ECO:0000256" key="1">
    <source>
        <dbReference type="ARBA" id="ARBA00022723"/>
    </source>
</evidence>
<evidence type="ECO:0000256" key="2">
    <source>
        <dbReference type="ARBA" id="ARBA00022771"/>
    </source>
</evidence>
<evidence type="ECO:0000259" key="8">
    <source>
        <dbReference type="PROSITE" id="PS51321"/>
    </source>
</evidence>
<evidence type="ECO:0000259" key="7">
    <source>
        <dbReference type="PROSITE" id="PS50016"/>
    </source>
</evidence>
<comment type="caution">
    <text evidence="9">The sequence shown here is derived from an EMBL/GenBank/DDBJ whole genome shotgun (WGS) entry which is preliminary data.</text>
</comment>
<dbReference type="InterPro" id="IPR011011">
    <property type="entry name" value="Znf_FYVE_PHD"/>
</dbReference>
<dbReference type="EMBL" id="MDYQ01000080">
    <property type="protein sequence ID" value="PRP83552.1"/>
    <property type="molecule type" value="Genomic_DNA"/>
</dbReference>
<feature type="compositionally biased region" description="Polar residues" evidence="6">
    <location>
        <begin position="495"/>
        <end position="504"/>
    </location>
</feature>
<proteinExistence type="predicted"/>
<evidence type="ECO:0000313" key="9">
    <source>
        <dbReference type="EMBL" id="PRP83552.1"/>
    </source>
</evidence>